<feature type="region of interest" description="Disordered" evidence="1">
    <location>
        <begin position="208"/>
        <end position="424"/>
    </location>
</feature>
<dbReference type="AlphaFoldDB" id="A0A9P4IIN8"/>
<feature type="compositionally biased region" description="Low complexity" evidence="1">
    <location>
        <begin position="268"/>
        <end position="287"/>
    </location>
</feature>
<name>A0A9P4IIN8_9PEZI</name>
<evidence type="ECO:0000313" key="4">
    <source>
        <dbReference type="Proteomes" id="UP000799772"/>
    </source>
</evidence>
<dbReference type="PANTHER" id="PTHR10845:SF267">
    <property type="entry name" value="REGULATOR OF G PROTEIN SIGNALING DOMAIN PROTEIN (AFU_ORTHOLOGUE AFUA_6G06860)"/>
    <property type="match status" value="1"/>
</dbReference>
<dbReference type="InterPro" id="IPR036305">
    <property type="entry name" value="RGS_sf"/>
</dbReference>
<feature type="compositionally biased region" description="Polar residues" evidence="1">
    <location>
        <begin position="302"/>
        <end position="324"/>
    </location>
</feature>
<accession>A0A9P4IIN8</accession>
<evidence type="ECO:0000256" key="1">
    <source>
        <dbReference type="SAM" id="MobiDB-lite"/>
    </source>
</evidence>
<dbReference type="InterPro" id="IPR044926">
    <property type="entry name" value="RGS_subdomain_2"/>
</dbReference>
<reference evidence="3" key="1">
    <citation type="journal article" date="2020" name="Stud. Mycol.">
        <title>101 Dothideomycetes genomes: a test case for predicting lifestyles and emergence of pathogens.</title>
        <authorList>
            <person name="Haridas S."/>
            <person name="Albert R."/>
            <person name="Binder M."/>
            <person name="Bloem J."/>
            <person name="Labutti K."/>
            <person name="Salamov A."/>
            <person name="Andreopoulos B."/>
            <person name="Baker S."/>
            <person name="Barry K."/>
            <person name="Bills G."/>
            <person name="Bluhm B."/>
            <person name="Cannon C."/>
            <person name="Castanera R."/>
            <person name="Culley D."/>
            <person name="Daum C."/>
            <person name="Ezra D."/>
            <person name="Gonzalez J."/>
            <person name="Henrissat B."/>
            <person name="Kuo A."/>
            <person name="Liang C."/>
            <person name="Lipzen A."/>
            <person name="Lutzoni F."/>
            <person name="Magnuson J."/>
            <person name="Mondo S."/>
            <person name="Nolan M."/>
            <person name="Ohm R."/>
            <person name="Pangilinan J."/>
            <person name="Park H.-J."/>
            <person name="Ramirez L."/>
            <person name="Alfaro M."/>
            <person name="Sun H."/>
            <person name="Tritt A."/>
            <person name="Yoshinaga Y."/>
            <person name="Zwiers L.-H."/>
            <person name="Turgeon B."/>
            <person name="Goodwin S."/>
            <person name="Spatafora J."/>
            <person name="Crous P."/>
            <person name="Grigoriev I."/>
        </authorList>
    </citation>
    <scope>NUCLEOTIDE SEQUENCE</scope>
    <source>
        <strain evidence="3">CBS 133067</strain>
    </source>
</reference>
<keyword evidence="4" id="KW-1185">Reference proteome</keyword>
<dbReference type="OrthoDB" id="10266999at2759"/>
<comment type="caution">
    <text evidence="3">The sequence shown here is derived from an EMBL/GenBank/DDBJ whole genome shotgun (WGS) entry which is preliminary data.</text>
</comment>
<dbReference type="Proteomes" id="UP000799772">
    <property type="component" value="Unassembled WGS sequence"/>
</dbReference>
<dbReference type="SMART" id="SM00315">
    <property type="entry name" value="RGS"/>
    <property type="match status" value="1"/>
</dbReference>
<dbReference type="EMBL" id="ML978124">
    <property type="protein sequence ID" value="KAF2100683.1"/>
    <property type="molecule type" value="Genomic_DNA"/>
</dbReference>
<proteinExistence type="predicted"/>
<dbReference type="Pfam" id="PF00615">
    <property type="entry name" value="RGS"/>
    <property type="match status" value="1"/>
</dbReference>
<dbReference type="PROSITE" id="PS50132">
    <property type="entry name" value="RGS"/>
    <property type="match status" value="1"/>
</dbReference>
<protein>
    <submittedName>
        <fullName evidence="3">Regulator of G protein signaling superfamily</fullName>
    </submittedName>
</protein>
<evidence type="ECO:0000313" key="3">
    <source>
        <dbReference type="EMBL" id="KAF2100683.1"/>
    </source>
</evidence>
<evidence type="ECO:0000259" key="2">
    <source>
        <dbReference type="PROSITE" id="PS50132"/>
    </source>
</evidence>
<sequence length="424" mass="45720">MNSRKRAPQDLKVHIASTDSSPRASVALDEEDVTMGETFVPTRPLSVAIPRTFGAQGPYCPRRPNLSEILANESPSPWTLSAFMAYLSQNHCLETLEFTMDASRYGKHYTKMVGRIPGGVLLPTSEEANYLLMLWQRLLEAYIAPNGPREVNIPSEVRNQLLSLVHGLGGMPPPPNSLDSAVQHVYALMEESVLVPFLNSCFPQSAHPDYQNSSDENLNSASVSQPHPQHHHSQSASAHPLSRSYDERGLYRRSKRRSSPNQQHQPMSASYTASSSSMSSNRASAPSTFSQLARGLSVRGLATSSQRASASPYSASMDSKSPSPADSDMTDDLLSTVSTTTSTSMSANGGPVAGLHTPPTTPPMSDCQPYEGSPLSATISSPMAMESPREASAWKRVGTKLGLRKSQTRSRSGGSPGGVVMEEE</sequence>
<dbReference type="InterPro" id="IPR016137">
    <property type="entry name" value="RGS"/>
</dbReference>
<feature type="domain" description="RGS" evidence="2">
    <location>
        <begin position="83"/>
        <end position="200"/>
    </location>
</feature>
<gene>
    <name evidence="3" type="ORF">NA57DRAFT_54758</name>
</gene>
<dbReference type="PANTHER" id="PTHR10845">
    <property type="entry name" value="REGULATOR OF G PROTEIN SIGNALING"/>
    <property type="match status" value="1"/>
</dbReference>
<dbReference type="CDD" id="cd07440">
    <property type="entry name" value="RGS"/>
    <property type="match status" value="1"/>
</dbReference>
<feature type="compositionally biased region" description="Low complexity" evidence="1">
    <location>
        <begin position="332"/>
        <end position="346"/>
    </location>
</feature>
<dbReference type="SUPFAM" id="SSF48097">
    <property type="entry name" value="Regulator of G-protein signaling, RGS"/>
    <property type="match status" value="1"/>
</dbReference>
<dbReference type="Gene3D" id="1.10.167.10">
    <property type="entry name" value="Regulator of G-protein Signalling 4, domain 2"/>
    <property type="match status" value="1"/>
</dbReference>
<organism evidence="3 4">
    <name type="scientific">Rhizodiscina lignyota</name>
    <dbReference type="NCBI Taxonomy" id="1504668"/>
    <lineage>
        <taxon>Eukaryota</taxon>
        <taxon>Fungi</taxon>
        <taxon>Dikarya</taxon>
        <taxon>Ascomycota</taxon>
        <taxon>Pezizomycotina</taxon>
        <taxon>Dothideomycetes</taxon>
        <taxon>Pleosporomycetidae</taxon>
        <taxon>Aulographales</taxon>
        <taxon>Rhizodiscinaceae</taxon>
        <taxon>Rhizodiscina</taxon>
    </lineage>
</organism>
<feature type="compositionally biased region" description="Polar residues" evidence="1">
    <location>
        <begin position="210"/>
        <end position="219"/>
    </location>
</feature>